<dbReference type="eggNOG" id="ENOG502QVBP">
    <property type="taxonomic scope" value="Eukaryota"/>
</dbReference>
<evidence type="ECO:0000256" key="2">
    <source>
        <dbReference type="ARBA" id="ARBA00022723"/>
    </source>
</evidence>
<evidence type="ECO:0000256" key="5">
    <source>
        <dbReference type="ARBA" id="ARBA00023008"/>
    </source>
</evidence>
<evidence type="ECO:0000256" key="8">
    <source>
        <dbReference type="PIRSR" id="PIRSR000290-2"/>
    </source>
</evidence>
<protein>
    <recommendedName>
        <fullName evidence="11">Tyrosinase copper-binding domain-containing protein</fullName>
    </recommendedName>
</protein>
<feature type="binding site" evidence="7">
    <location>
        <position position="197"/>
    </location>
    <ligand>
        <name>Cu cation</name>
        <dbReference type="ChEBI" id="CHEBI:23378"/>
        <label>A</label>
    </ligand>
</feature>
<keyword evidence="2 7" id="KW-0479">Metal-binding</keyword>
<evidence type="ECO:0000256" key="10">
    <source>
        <dbReference type="SAM" id="MobiDB-lite"/>
    </source>
</evidence>
<organism evidence="12">
    <name type="scientific">Oryza brachyantha</name>
    <name type="common">malo sina</name>
    <dbReference type="NCBI Taxonomy" id="4533"/>
    <lineage>
        <taxon>Eukaryota</taxon>
        <taxon>Viridiplantae</taxon>
        <taxon>Streptophyta</taxon>
        <taxon>Embryophyta</taxon>
        <taxon>Tracheophyta</taxon>
        <taxon>Spermatophyta</taxon>
        <taxon>Magnoliopsida</taxon>
        <taxon>Liliopsida</taxon>
        <taxon>Poales</taxon>
        <taxon>Poaceae</taxon>
        <taxon>BOP clade</taxon>
        <taxon>Oryzoideae</taxon>
        <taxon>Oryzeae</taxon>
        <taxon>Oryzinae</taxon>
        <taxon>Oryza</taxon>
    </lineage>
</organism>
<evidence type="ECO:0000256" key="4">
    <source>
        <dbReference type="ARBA" id="ARBA00023002"/>
    </source>
</evidence>
<dbReference type="InterPro" id="IPR050316">
    <property type="entry name" value="Tyrosinase/Hemocyanin"/>
</dbReference>
<evidence type="ECO:0000313" key="13">
    <source>
        <dbReference type="Proteomes" id="UP000006038"/>
    </source>
</evidence>
<evidence type="ECO:0000259" key="11">
    <source>
        <dbReference type="PROSITE" id="PS00498"/>
    </source>
</evidence>
<keyword evidence="5 7" id="KW-0186">Copper</keyword>
<dbReference type="Proteomes" id="UP000006038">
    <property type="component" value="Chromosome 1"/>
</dbReference>
<feature type="disulfide bond" evidence="8">
    <location>
        <begin position="109"/>
        <end position="177"/>
    </location>
</feature>
<reference evidence="12" key="2">
    <citation type="submission" date="2013-04" db="UniProtKB">
        <authorList>
            <consortium name="EnsemblPlants"/>
        </authorList>
    </citation>
    <scope>IDENTIFICATION</scope>
</reference>
<accession>J3L4U1</accession>
<dbReference type="STRING" id="4533.J3L4U1"/>
<feature type="region of interest" description="Disordered" evidence="10">
    <location>
        <begin position="123"/>
        <end position="143"/>
    </location>
</feature>
<dbReference type="Gramene" id="OB01G42470.1">
    <property type="protein sequence ID" value="OB01G42470.1"/>
    <property type="gene ID" value="OB01G42470"/>
</dbReference>
<dbReference type="EnsemblPlants" id="OB01G42470.1">
    <property type="protein sequence ID" value="OB01G42470.1"/>
    <property type="gene ID" value="OB01G42470"/>
</dbReference>
<dbReference type="PRINTS" id="PR00092">
    <property type="entry name" value="TYROSINASE"/>
</dbReference>
<feature type="binding site" evidence="7">
    <location>
        <position position="362"/>
    </location>
    <ligand>
        <name>Cu cation</name>
        <dbReference type="ChEBI" id="CHEBI:23378"/>
        <label>B</label>
    </ligand>
</feature>
<dbReference type="Pfam" id="PF00264">
    <property type="entry name" value="Tyrosinase"/>
    <property type="match status" value="1"/>
</dbReference>
<evidence type="ECO:0000256" key="9">
    <source>
        <dbReference type="PIRSR" id="PIRSR000290-3"/>
    </source>
</evidence>
<dbReference type="GO" id="GO:0046872">
    <property type="term" value="F:metal ion binding"/>
    <property type="evidence" value="ECO:0007669"/>
    <property type="project" value="UniProtKB-KW"/>
</dbReference>
<dbReference type="GO" id="GO:0004097">
    <property type="term" value="F:catechol oxidase activity"/>
    <property type="evidence" value="ECO:0007669"/>
    <property type="project" value="InterPro"/>
</dbReference>
<keyword evidence="13" id="KW-1185">Reference proteome</keyword>
<dbReference type="Pfam" id="PF12143">
    <property type="entry name" value="PPO1_KFDV"/>
    <property type="match status" value="1"/>
</dbReference>
<dbReference type="PANTHER" id="PTHR11474:SF100">
    <property type="entry name" value="POLYPHENOL OXIDASE FAMILY PROTEIN-RELATED"/>
    <property type="match status" value="1"/>
</dbReference>
<dbReference type="InterPro" id="IPR002227">
    <property type="entry name" value="Tyrosinase_Cu-bd"/>
</dbReference>
<sequence>MASGLRVAALCALLLCAFAAAAVVYAVLLLSVSASPCAFSSMSRTLLAVTGLDSYIVPCADVEASAGELLSSNDGGDAKTITTGGRPIVTDVLCGKPNLPPNALPPYHCCPPVPASEPVDFKLPDPSEPLRTRRPARAAGSGAEEQHMAKYERAIALMKALPRSDPRSFFQQANVHCAYCTGAYRQAGYPGLPVQIHFSWLFFPYHRAYLYFFERIAGKLLGDPGFALPFWSWDVPEGMRMPLAFANASSPLYDPLRNANHVPHKLVDLDFMGAEKNYTDEQQIVHNLRIMYKQMISSASLASLFLGQPYRAGESDKPGAGTMEVYPHNTLHVWSGDISHPNNEDMGDNYSAGRDPLFYVHHANVDRLWEAWRHIRNNSFHVDFTDPDWLDSSFLFYDEEARLVRITVRDILDIEKLRYAYDGVDLPWLNARPPITPNVNLRNGGTSPGFIRFPIYLNMALTTEVRRPHVLHNLPKKMIQDEVLVVEHIETDGTSIVKFDVFVNAREYEKVNPSGREMAGSFVCMKHNDNDDNLISKGVNTTMRLALDEILEDLGAKEDATVTVSLVPRHGKVKIGGLRIDYIVGE</sequence>
<evidence type="ECO:0000313" key="12">
    <source>
        <dbReference type="EnsemblPlants" id="OB01G42470.1"/>
    </source>
</evidence>
<dbReference type="InterPro" id="IPR022739">
    <property type="entry name" value="Polyphenol_oxidase_cen"/>
</dbReference>
<dbReference type="PIRSF" id="PIRSF000290">
    <property type="entry name" value="PPO_plant"/>
    <property type="match status" value="1"/>
</dbReference>
<comment type="similarity">
    <text evidence="1">Belongs to the tyrosinase family.</text>
</comment>
<dbReference type="PANTHER" id="PTHR11474">
    <property type="entry name" value="TYROSINASE FAMILY MEMBER"/>
    <property type="match status" value="1"/>
</dbReference>
<dbReference type="Gene3D" id="1.10.1280.10">
    <property type="entry name" value="Di-copper center containing domain from catechol oxidase"/>
    <property type="match status" value="1"/>
</dbReference>
<evidence type="ECO:0000256" key="1">
    <source>
        <dbReference type="ARBA" id="ARBA00009928"/>
    </source>
</evidence>
<dbReference type="InterPro" id="IPR022740">
    <property type="entry name" value="Polyphenol_oxidase_C"/>
</dbReference>
<keyword evidence="3" id="KW-0883">Thioether bond</keyword>
<evidence type="ECO:0000256" key="7">
    <source>
        <dbReference type="PIRSR" id="PIRSR000290-1"/>
    </source>
</evidence>
<evidence type="ECO:0000256" key="3">
    <source>
        <dbReference type="ARBA" id="ARBA00022784"/>
    </source>
</evidence>
<feature type="cross-link" description="2'-(S-cysteinyl)-histidine (Cys-His)" evidence="9">
    <location>
        <begin position="180"/>
        <end position="197"/>
    </location>
</feature>
<proteinExistence type="inferred from homology"/>
<feature type="binding site" evidence="7">
    <location>
        <position position="206"/>
    </location>
    <ligand>
        <name>Cu cation</name>
        <dbReference type="ChEBI" id="CHEBI:23378"/>
        <label>A</label>
    </ligand>
</feature>
<dbReference type="SUPFAM" id="SSF48056">
    <property type="entry name" value="Di-copper centre-containing domain"/>
    <property type="match status" value="1"/>
</dbReference>
<feature type="binding site" evidence="7">
    <location>
        <position position="332"/>
    </location>
    <ligand>
        <name>Cu cation</name>
        <dbReference type="ChEBI" id="CHEBI:23378"/>
        <label>B</label>
    </ligand>
</feature>
<feature type="binding site" evidence="7">
    <location>
        <position position="328"/>
    </location>
    <ligand>
        <name>Cu cation</name>
        <dbReference type="ChEBI" id="CHEBI:23378"/>
        <label>B</label>
    </ligand>
</feature>
<name>J3L4U1_ORYBR</name>
<dbReference type="OrthoDB" id="6132182at2759"/>
<feature type="disulfide bond" evidence="8">
    <location>
        <begin position="94"/>
        <end position="110"/>
    </location>
</feature>
<dbReference type="OMA" id="AEHMAKY"/>
<comment type="cofactor">
    <cofactor evidence="7">
        <name>Cu(2+)</name>
        <dbReference type="ChEBI" id="CHEBI:29036"/>
    </cofactor>
    <text evidence="7">Binds 2 copper ions per subunit.</text>
</comment>
<dbReference type="GeneID" id="102712958"/>
<dbReference type="InterPro" id="IPR016213">
    <property type="entry name" value="Polyphenol_oxidase"/>
</dbReference>
<feature type="domain" description="Tyrosinase copper-binding" evidence="11">
    <location>
        <begin position="355"/>
        <end position="366"/>
    </location>
</feature>
<dbReference type="HOGENOM" id="CLU_029668_1_0_1"/>
<feature type="binding site" evidence="7">
    <location>
        <position position="176"/>
    </location>
    <ligand>
        <name>Cu cation</name>
        <dbReference type="ChEBI" id="CHEBI:23378"/>
        <label>A</label>
    </ligand>
</feature>
<evidence type="ECO:0000256" key="6">
    <source>
        <dbReference type="ARBA" id="ARBA00023157"/>
    </source>
</evidence>
<dbReference type="PROSITE" id="PS00498">
    <property type="entry name" value="TYROSINASE_2"/>
    <property type="match status" value="1"/>
</dbReference>
<keyword evidence="4" id="KW-0560">Oxidoreductase</keyword>
<dbReference type="GO" id="GO:0046148">
    <property type="term" value="P:pigment biosynthetic process"/>
    <property type="evidence" value="ECO:0007669"/>
    <property type="project" value="InterPro"/>
</dbReference>
<dbReference type="InterPro" id="IPR008922">
    <property type="entry name" value="Di-copper_centre_dom_sf"/>
</dbReference>
<dbReference type="Pfam" id="PF12142">
    <property type="entry name" value="PPO1_DWL"/>
    <property type="match status" value="1"/>
</dbReference>
<reference evidence="12" key="1">
    <citation type="journal article" date="2013" name="Nat. Commun.">
        <title>Whole-genome sequencing of Oryza brachyantha reveals mechanisms underlying Oryza genome evolution.</title>
        <authorList>
            <person name="Chen J."/>
            <person name="Huang Q."/>
            <person name="Gao D."/>
            <person name="Wang J."/>
            <person name="Lang Y."/>
            <person name="Liu T."/>
            <person name="Li B."/>
            <person name="Bai Z."/>
            <person name="Luis Goicoechea J."/>
            <person name="Liang C."/>
            <person name="Chen C."/>
            <person name="Zhang W."/>
            <person name="Sun S."/>
            <person name="Liao Y."/>
            <person name="Zhang X."/>
            <person name="Yang L."/>
            <person name="Song C."/>
            <person name="Wang M."/>
            <person name="Shi J."/>
            <person name="Liu G."/>
            <person name="Liu J."/>
            <person name="Zhou H."/>
            <person name="Zhou W."/>
            <person name="Yu Q."/>
            <person name="An N."/>
            <person name="Chen Y."/>
            <person name="Cai Q."/>
            <person name="Wang B."/>
            <person name="Liu B."/>
            <person name="Min J."/>
            <person name="Huang Y."/>
            <person name="Wu H."/>
            <person name="Li Z."/>
            <person name="Zhang Y."/>
            <person name="Yin Y."/>
            <person name="Song W."/>
            <person name="Jiang J."/>
            <person name="Jackson S.A."/>
            <person name="Wing R.A."/>
            <person name="Wang J."/>
            <person name="Chen M."/>
        </authorList>
    </citation>
    <scope>NUCLEOTIDE SEQUENCE [LARGE SCALE GENOMIC DNA]</scope>
    <source>
        <strain evidence="12">cv. IRGC 101232</strain>
    </source>
</reference>
<dbReference type="KEGG" id="obr:102712958"/>
<keyword evidence="6 8" id="KW-1015">Disulfide bond</keyword>
<dbReference type="AlphaFoldDB" id="J3L4U1"/>